<protein>
    <recommendedName>
        <fullName evidence="3">Pentatricopeptide repeat-containing protein</fullName>
    </recommendedName>
</protein>
<reference evidence="2" key="1">
    <citation type="submission" date="2013-01" db="EMBL/GenBank/DDBJ databases">
        <title>Draft Genome Sequence of a Mulberry Tree, Morus notabilis C.K. Schneid.</title>
        <authorList>
            <person name="He N."/>
            <person name="Zhao S."/>
        </authorList>
    </citation>
    <scope>NUCLEOTIDE SEQUENCE</scope>
</reference>
<proteinExistence type="predicted"/>
<evidence type="ECO:0000313" key="2">
    <source>
        <dbReference type="Proteomes" id="UP000030645"/>
    </source>
</evidence>
<evidence type="ECO:0000313" key="1">
    <source>
        <dbReference type="EMBL" id="EXC22880.1"/>
    </source>
</evidence>
<keyword evidence="2" id="KW-1185">Reference proteome</keyword>
<organism evidence="1 2">
    <name type="scientific">Morus notabilis</name>
    <dbReference type="NCBI Taxonomy" id="981085"/>
    <lineage>
        <taxon>Eukaryota</taxon>
        <taxon>Viridiplantae</taxon>
        <taxon>Streptophyta</taxon>
        <taxon>Embryophyta</taxon>
        <taxon>Tracheophyta</taxon>
        <taxon>Spermatophyta</taxon>
        <taxon>Magnoliopsida</taxon>
        <taxon>eudicotyledons</taxon>
        <taxon>Gunneridae</taxon>
        <taxon>Pentapetalae</taxon>
        <taxon>rosids</taxon>
        <taxon>fabids</taxon>
        <taxon>Rosales</taxon>
        <taxon>Moraceae</taxon>
        <taxon>Moreae</taxon>
        <taxon>Morus</taxon>
    </lineage>
</organism>
<dbReference type="eggNOG" id="KOG4197">
    <property type="taxonomic scope" value="Eukaryota"/>
</dbReference>
<dbReference type="EMBL" id="KE345984">
    <property type="protein sequence ID" value="EXC22880.1"/>
    <property type="molecule type" value="Genomic_DNA"/>
</dbReference>
<gene>
    <name evidence="1" type="ORF">L484_007489</name>
</gene>
<dbReference type="AlphaFoldDB" id="W9SAI1"/>
<name>W9SAI1_9ROSA</name>
<accession>W9SAI1</accession>
<evidence type="ECO:0008006" key="3">
    <source>
        <dbReference type="Google" id="ProtNLM"/>
    </source>
</evidence>
<dbReference type="Proteomes" id="UP000030645">
    <property type="component" value="Unassembled WGS sequence"/>
</dbReference>
<sequence length="134" mass="15026">MPIQNIIGKLKTIKSLHPPKPYLQIVNAISKTPMFSPPKTMDTTAISFLSHLDLNSLHLILSDPNVRSSVCFKFFNFLVKNRSFVSVKPDLQAHLTLISRLLKSRNFSQAENLLRSVSVGENCDYPFPVIASTV</sequence>